<evidence type="ECO:0000256" key="5">
    <source>
        <dbReference type="ARBA" id="ARBA00022786"/>
    </source>
</evidence>
<dbReference type="AlphaFoldDB" id="A0A2G5I054"/>
<evidence type="ECO:0000256" key="3">
    <source>
        <dbReference type="ARBA" id="ARBA00022618"/>
    </source>
</evidence>
<feature type="compositionally biased region" description="Basic residues" evidence="7">
    <location>
        <begin position="1"/>
        <end position="10"/>
    </location>
</feature>
<evidence type="ECO:0000256" key="1">
    <source>
        <dbReference type="ARBA" id="ARBA00007450"/>
    </source>
</evidence>
<keyword evidence="3" id="KW-0132">Cell division</keyword>
<evidence type="ECO:0000256" key="6">
    <source>
        <dbReference type="ARBA" id="ARBA00023306"/>
    </source>
</evidence>
<gene>
    <name evidence="9" type="ORF">CB0940_05817</name>
    <name evidence="10" type="ORF">RHO25_003019</name>
</gene>
<dbReference type="GO" id="GO:0070979">
    <property type="term" value="P:protein K11-linked ubiquitination"/>
    <property type="evidence" value="ECO:0007669"/>
    <property type="project" value="TreeGrafter"/>
</dbReference>
<dbReference type="EMBL" id="CP134185">
    <property type="protein sequence ID" value="WPA98407.1"/>
    <property type="molecule type" value="Genomic_DNA"/>
</dbReference>
<organism evidence="9 11">
    <name type="scientific">Cercospora beticola</name>
    <name type="common">Sugarbeet leaf spot fungus</name>
    <dbReference type="NCBI Taxonomy" id="122368"/>
    <lineage>
        <taxon>Eukaryota</taxon>
        <taxon>Fungi</taxon>
        <taxon>Dikarya</taxon>
        <taxon>Ascomycota</taxon>
        <taxon>Pezizomycotina</taxon>
        <taxon>Dothideomycetes</taxon>
        <taxon>Dothideomycetidae</taxon>
        <taxon>Mycosphaerellales</taxon>
        <taxon>Mycosphaerellaceae</taxon>
        <taxon>Cercospora</taxon>
    </lineage>
</organism>
<sequence>MRKAKPKSRRVHDATAGDGGSNDISRKKNTRRQRSESTCSKHTLEVDWGHHSRTASSLHQRQAKDHAGHTACATMPRYLTPSRIGLLVLIRLYKSGYNFGAKDTINILEFIAKHTVYTADQSAQLVDEKKDFFASDISVFQLQLKQWQSASLPGQPAWNIFVAAIWNHLDGLDSLGHLITELRQGSVPTTNAVTDVSYQNPVTPASPLGQFIRRCYVEFTRLQFGDVQALWKSFEAWRAPSWGDFARFWPDHAQQLDDLKFANNEETNADFAARLSHSDTSPSASAAIDADLLLTYAIRQLQQFGTRVPDDVKAKLTTWVDELSATSASTQSMHFFMAFFEHSKAGQYTMALESLHRYFDYSLAARSSSGAGDNVNLRVYYQYALLHLSVLHAEFECWDESVDAMNECIATARENQDSACLNFALSWLLYLRHAHPGKGVGAYASIAGVVGGGENDEIAFLKTKARDSKNWLLLSSTLLEEGRLELSNGGNANKAQEHALQALYLSVQHDLRSLAPAASLFYGSCLDRLGQSHLGNRQYELGNTVHQPHCPVNDRVRSTCRSALLKAHHGHYSEALEQLASISSTVRGILKAETRLTTFSALIHLRQSIHRGTHEPSSYYLNQLRPLLSSADPELCNEFYTLEIEYHVSRRDYPTAMEKVASHLASSRSTSASDKQHDNSNLAHRLHYLVQKARIFALAGRASKGFSLCLRATATAERHLLVPVMLEGLCVLGRILIEVSEVAAARRLYEASLPLALEGGDAALVARMWVALGESCVGSAGRCQEGRTASGGMAMSGERLERLHDGDISEAEPSASAKTAIKNEQKRLMRRAEECIERGREVFEGLQAVDSQMECLVMKMRLAEWSGDETARTLAEKMFDSLARMRAEWDETVSHS</sequence>
<name>A0A2G5I054_CERBT</name>
<proteinExistence type="inferred from homology"/>
<dbReference type="Pfam" id="PF12862">
    <property type="entry name" value="ANAPC5"/>
    <property type="match status" value="1"/>
</dbReference>
<evidence type="ECO:0000313" key="11">
    <source>
        <dbReference type="Proteomes" id="UP000230605"/>
    </source>
</evidence>
<dbReference type="EMBL" id="LKMD01000102">
    <property type="protein sequence ID" value="PIA98141.1"/>
    <property type="molecule type" value="Genomic_DNA"/>
</dbReference>
<dbReference type="Proteomes" id="UP001302367">
    <property type="component" value="Chromosome 2"/>
</dbReference>
<dbReference type="OrthoDB" id="2504561at2759"/>
<keyword evidence="6" id="KW-0131">Cell cycle</keyword>
<dbReference type="GO" id="GO:0051301">
    <property type="term" value="P:cell division"/>
    <property type="evidence" value="ECO:0007669"/>
    <property type="project" value="UniProtKB-KW"/>
</dbReference>
<keyword evidence="4" id="KW-0498">Mitosis</keyword>
<evidence type="ECO:0000313" key="9">
    <source>
        <dbReference type="EMBL" id="PIA98141.1"/>
    </source>
</evidence>
<accession>A0A2G5I054</accession>
<dbReference type="PANTHER" id="PTHR12830:SF9">
    <property type="entry name" value="ANAPHASE-PROMOTING COMPLEX SUBUNIT 5"/>
    <property type="match status" value="1"/>
</dbReference>
<keyword evidence="5" id="KW-0833">Ubl conjugation pathway</keyword>
<evidence type="ECO:0000259" key="8">
    <source>
        <dbReference type="Pfam" id="PF12862"/>
    </source>
</evidence>
<reference evidence="10 12" key="2">
    <citation type="submission" date="2023-09" db="EMBL/GenBank/DDBJ databases">
        <title>Complete-Gapless Cercospora beticola genome.</title>
        <authorList>
            <person name="Wyatt N.A."/>
            <person name="Spanner R.E."/>
            <person name="Bolton M.D."/>
        </authorList>
    </citation>
    <scope>NUCLEOTIDE SEQUENCE [LARGE SCALE GENOMIC DNA]</scope>
    <source>
        <strain evidence="10">Cb09-40</strain>
    </source>
</reference>
<evidence type="ECO:0000256" key="4">
    <source>
        <dbReference type="ARBA" id="ARBA00022776"/>
    </source>
</evidence>
<evidence type="ECO:0000256" key="2">
    <source>
        <dbReference type="ARBA" id="ARBA00016066"/>
    </source>
</evidence>
<evidence type="ECO:0000313" key="10">
    <source>
        <dbReference type="EMBL" id="WPA98407.1"/>
    </source>
</evidence>
<dbReference type="InterPro" id="IPR037679">
    <property type="entry name" value="Apc5"/>
</dbReference>
<keyword evidence="12" id="KW-1185">Reference proteome</keyword>
<feature type="domain" description="Anaphase-promoting complex subunit 5" evidence="8">
    <location>
        <begin position="335"/>
        <end position="434"/>
    </location>
</feature>
<feature type="region of interest" description="Disordered" evidence="7">
    <location>
        <begin position="1"/>
        <end position="45"/>
    </location>
</feature>
<dbReference type="Proteomes" id="UP000230605">
    <property type="component" value="Chromosome 2"/>
</dbReference>
<comment type="similarity">
    <text evidence="1">Belongs to the APC5 family.</text>
</comment>
<dbReference type="PANTHER" id="PTHR12830">
    <property type="entry name" value="ANAPHASE-PROMOTING COMPLEX SUBUNIT 5"/>
    <property type="match status" value="1"/>
</dbReference>
<dbReference type="GO" id="GO:0005680">
    <property type="term" value="C:anaphase-promoting complex"/>
    <property type="evidence" value="ECO:0007669"/>
    <property type="project" value="InterPro"/>
</dbReference>
<dbReference type="GO" id="GO:0031145">
    <property type="term" value="P:anaphase-promoting complex-dependent catabolic process"/>
    <property type="evidence" value="ECO:0007669"/>
    <property type="project" value="TreeGrafter"/>
</dbReference>
<evidence type="ECO:0000313" key="12">
    <source>
        <dbReference type="Proteomes" id="UP001302367"/>
    </source>
</evidence>
<dbReference type="GO" id="GO:0045842">
    <property type="term" value="P:positive regulation of mitotic metaphase/anaphase transition"/>
    <property type="evidence" value="ECO:0007669"/>
    <property type="project" value="TreeGrafter"/>
</dbReference>
<dbReference type="InterPro" id="IPR026000">
    <property type="entry name" value="Apc5_dom"/>
</dbReference>
<reference evidence="9 11" key="1">
    <citation type="submission" date="2015-10" db="EMBL/GenBank/DDBJ databases">
        <title>The cercosporin biosynthetic gene cluster was horizontally transferred to several fungal lineages and shown to be expanded in Cercospora beticola based on microsynteny with recipient genomes.</title>
        <authorList>
            <person name="De Jonge R."/>
            <person name="Ebert M.K."/>
            <person name="Suttle J.C."/>
            <person name="Jurick Ii W.M."/>
            <person name="Secor G.A."/>
            <person name="Thomma B.P."/>
            <person name="Van De Peer Y."/>
            <person name="Bolton M.D."/>
        </authorList>
    </citation>
    <scope>NUCLEOTIDE SEQUENCE [LARGE SCALE GENOMIC DNA]</scope>
    <source>
        <strain evidence="9 11">09-40</strain>
    </source>
</reference>
<protein>
    <recommendedName>
        <fullName evidence="2">Anaphase-promoting complex subunit 5</fullName>
    </recommendedName>
</protein>
<evidence type="ECO:0000256" key="7">
    <source>
        <dbReference type="SAM" id="MobiDB-lite"/>
    </source>
</evidence>